<proteinExistence type="predicted"/>
<feature type="domain" description="Methyltransferase" evidence="1">
    <location>
        <begin position="52"/>
        <end position="160"/>
    </location>
</feature>
<dbReference type="CDD" id="cd02440">
    <property type="entry name" value="AdoMet_MTases"/>
    <property type="match status" value="1"/>
</dbReference>
<dbReference type="Gene3D" id="2.20.25.570">
    <property type="match status" value="1"/>
</dbReference>
<accession>L7VVW0</accession>
<dbReference type="InterPro" id="IPR029063">
    <property type="entry name" value="SAM-dependent_MTases_sf"/>
</dbReference>
<keyword evidence="2" id="KW-0808">Transferase</keyword>
<reference evidence="2" key="1">
    <citation type="submission" date="2012-09" db="EMBL/GenBank/DDBJ databases">
        <title>Metagenomic Characterization of a Microbial Community in Wastewater Detects High Levels of Antibiotic Resistance.</title>
        <authorList>
            <person name="Abrams M."/>
            <person name="Caldwell A."/>
            <person name="Vandaei E."/>
            <person name="Lee W."/>
            <person name="Perrott J."/>
            <person name="Khan S.Y."/>
            <person name="Ta J."/>
            <person name="Romero D."/>
            <person name="Nguyen V."/>
            <person name="Pourmand N."/>
            <person name="Ouverney C.C."/>
        </authorList>
    </citation>
    <scope>NUCLEOTIDE SEQUENCE</scope>
</reference>
<dbReference type="Gene3D" id="3.40.50.150">
    <property type="entry name" value="Vaccinia Virus protein VP39"/>
    <property type="match status" value="1"/>
</dbReference>
<evidence type="ECO:0000313" key="2">
    <source>
        <dbReference type="EMBL" id="AGC71183.1"/>
    </source>
</evidence>
<evidence type="ECO:0000259" key="1">
    <source>
        <dbReference type="Pfam" id="PF13649"/>
    </source>
</evidence>
<sequence>MAPNPSDPDDGFGPDTYGRGFADVYDRWYPPDDSTDQAVRLISELAGPAGHVLELGVGTGRLAVPLAAAGHTVVGLDSSAEMLEQLAAKLGPDSTDLSAGRADRGRIDARLVDLADAGSEWPPGPVDVVVAAFNLICNLVDPATQESLFLRCARVLRPGGRLVVETFVAEPVERRERHLEVRQVTADAVVLIASDTDPVLSLVTGQHIELRDGEPVRLRPWRLRFTSPDELDRWAVAAGFTLEAVWSDWAGTTSDGHDASATRIACYRNGEPDQNTGL</sequence>
<dbReference type="AlphaFoldDB" id="L7VVW0"/>
<name>L7VVW0_9BACT</name>
<dbReference type="GO" id="GO:0008168">
    <property type="term" value="F:methyltransferase activity"/>
    <property type="evidence" value="ECO:0007669"/>
    <property type="project" value="UniProtKB-KW"/>
</dbReference>
<dbReference type="EMBL" id="JX649865">
    <property type="protein sequence ID" value="AGC71183.1"/>
    <property type="molecule type" value="Genomic_DNA"/>
</dbReference>
<dbReference type="GO" id="GO:0032259">
    <property type="term" value="P:methylation"/>
    <property type="evidence" value="ECO:0007669"/>
    <property type="project" value="UniProtKB-KW"/>
</dbReference>
<dbReference type="SUPFAM" id="SSF53335">
    <property type="entry name" value="S-adenosyl-L-methionine-dependent methyltransferases"/>
    <property type="match status" value="1"/>
</dbReference>
<dbReference type="Pfam" id="PF13649">
    <property type="entry name" value="Methyltransf_25"/>
    <property type="match status" value="1"/>
</dbReference>
<organism evidence="2">
    <name type="scientific">uncultured bacterium A1Q1_fos_568</name>
    <dbReference type="NCBI Taxonomy" id="1256586"/>
    <lineage>
        <taxon>Bacteria</taxon>
        <taxon>environmental samples</taxon>
    </lineage>
</organism>
<dbReference type="PANTHER" id="PTHR43591:SF97">
    <property type="entry name" value="CLASS I SAM-DEPENDENT METHYLTRANSFERASE"/>
    <property type="match status" value="1"/>
</dbReference>
<keyword evidence="2" id="KW-0489">Methyltransferase</keyword>
<protein>
    <submittedName>
        <fullName evidence="2">Methyltransferase</fullName>
    </submittedName>
</protein>
<dbReference type="PANTHER" id="PTHR43591">
    <property type="entry name" value="METHYLTRANSFERASE"/>
    <property type="match status" value="1"/>
</dbReference>
<dbReference type="InterPro" id="IPR041698">
    <property type="entry name" value="Methyltransf_25"/>
</dbReference>